<feature type="compositionally biased region" description="Polar residues" evidence="1">
    <location>
        <begin position="13"/>
        <end position="23"/>
    </location>
</feature>
<proteinExistence type="predicted"/>
<dbReference type="AlphaFoldDB" id="A0AA47MCG4"/>
<dbReference type="Proteomes" id="UP001174136">
    <property type="component" value="Unassembled WGS sequence"/>
</dbReference>
<evidence type="ECO:0000313" key="3">
    <source>
        <dbReference type="Proteomes" id="UP001174136"/>
    </source>
</evidence>
<evidence type="ECO:0000313" key="2">
    <source>
        <dbReference type="EMBL" id="KAK0137604.1"/>
    </source>
</evidence>
<dbReference type="EMBL" id="JAOPHQ010004863">
    <property type="protein sequence ID" value="KAK0137604.1"/>
    <property type="molecule type" value="Genomic_DNA"/>
</dbReference>
<comment type="caution">
    <text evidence="2">The sequence shown here is derived from an EMBL/GenBank/DDBJ whole genome shotgun (WGS) entry which is preliminary data.</text>
</comment>
<name>A0AA47MCG4_MERPO</name>
<accession>A0AA47MCG4</accession>
<feature type="region of interest" description="Disordered" evidence="1">
    <location>
        <begin position="13"/>
        <end position="32"/>
    </location>
</feature>
<protein>
    <submittedName>
        <fullName evidence="2">Uncharacterized protein</fullName>
    </submittedName>
</protein>
<reference evidence="2" key="1">
    <citation type="journal article" date="2023" name="Front. Mar. Sci.">
        <title>A new Merluccius polli reference genome to investigate the effects of global change in West African waters.</title>
        <authorList>
            <person name="Mateo J.L."/>
            <person name="Blanco-Fernandez C."/>
            <person name="Garcia-Vazquez E."/>
            <person name="Machado-Schiaffino G."/>
        </authorList>
    </citation>
    <scope>NUCLEOTIDE SEQUENCE</scope>
    <source>
        <strain evidence="2">C29</strain>
        <tissue evidence="2">Fin</tissue>
    </source>
</reference>
<sequence>MPGYCACAGCKNSTKTGHSSMASRRTRQPFDSGFTLSEAGTFFNDLRHRQYQDLQRAFQGGLRRRGCQNGITRVEDREAKLIPTTVPSVHSTSPPAAATPRGTKKAEMLR</sequence>
<feature type="compositionally biased region" description="Polar residues" evidence="1">
    <location>
        <begin position="85"/>
        <end position="94"/>
    </location>
</feature>
<keyword evidence="3" id="KW-1185">Reference proteome</keyword>
<evidence type="ECO:0000256" key="1">
    <source>
        <dbReference type="SAM" id="MobiDB-lite"/>
    </source>
</evidence>
<feature type="region of interest" description="Disordered" evidence="1">
    <location>
        <begin position="84"/>
        <end position="110"/>
    </location>
</feature>
<organism evidence="2 3">
    <name type="scientific">Merluccius polli</name>
    <name type="common">Benguela hake</name>
    <name type="synonym">Merluccius cadenati</name>
    <dbReference type="NCBI Taxonomy" id="89951"/>
    <lineage>
        <taxon>Eukaryota</taxon>
        <taxon>Metazoa</taxon>
        <taxon>Chordata</taxon>
        <taxon>Craniata</taxon>
        <taxon>Vertebrata</taxon>
        <taxon>Euteleostomi</taxon>
        <taxon>Actinopterygii</taxon>
        <taxon>Neopterygii</taxon>
        <taxon>Teleostei</taxon>
        <taxon>Neoteleostei</taxon>
        <taxon>Acanthomorphata</taxon>
        <taxon>Zeiogadaria</taxon>
        <taxon>Gadariae</taxon>
        <taxon>Gadiformes</taxon>
        <taxon>Gadoidei</taxon>
        <taxon>Merlucciidae</taxon>
        <taxon>Merluccius</taxon>
    </lineage>
</organism>
<gene>
    <name evidence="2" type="ORF">N1851_026198</name>
</gene>